<evidence type="ECO:0000256" key="2">
    <source>
        <dbReference type="ARBA" id="ARBA00022448"/>
    </source>
</evidence>
<organism evidence="4 5">
    <name type="scientific">Candidatus Fusicatenibacter merdavium</name>
    <dbReference type="NCBI Taxonomy" id="2838600"/>
    <lineage>
        <taxon>Bacteria</taxon>
        <taxon>Bacillati</taxon>
        <taxon>Bacillota</taxon>
        <taxon>Clostridia</taxon>
        <taxon>Lachnospirales</taxon>
        <taxon>Lachnospiraceae</taxon>
        <taxon>Fusicatenibacter</taxon>
    </lineage>
</organism>
<dbReference type="Gene3D" id="3.40.50.10580">
    <property type="entry name" value="ATPase, V1 complex, subunit F"/>
    <property type="match status" value="1"/>
</dbReference>
<protein>
    <submittedName>
        <fullName evidence="4">V-type ATP synthase subunit F</fullName>
    </submittedName>
</protein>
<comment type="similarity">
    <text evidence="1">Belongs to the V-ATPase F subunit family.</text>
</comment>
<keyword evidence="2" id="KW-0813">Transport</keyword>
<name>A0A9D1XDS1_9FIRM</name>
<dbReference type="EMBL" id="DXEK01000110">
    <property type="protein sequence ID" value="HIX77251.1"/>
    <property type="molecule type" value="Genomic_DNA"/>
</dbReference>
<dbReference type="InterPro" id="IPR008218">
    <property type="entry name" value="ATPase_V1-cplx_f_g_su"/>
</dbReference>
<proteinExistence type="inferred from homology"/>
<evidence type="ECO:0000256" key="3">
    <source>
        <dbReference type="ARBA" id="ARBA00023065"/>
    </source>
</evidence>
<keyword evidence="3" id="KW-0406">Ion transport</keyword>
<dbReference type="InterPro" id="IPR036906">
    <property type="entry name" value="ATPase_V1_fsu_sf"/>
</dbReference>
<sequence>MKMFLISDNVDTETGMRLTGVEGVVVHERDELYQALQKALSNKEIGIILLTEKLGKEFPDILEDVRLNHRIPLLIEIPDRHGTGRKPDFITSFVNESIGLKL</sequence>
<dbReference type="GO" id="GO:0046961">
    <property type="term" value="F:proton-transporting ATPase activity, rotational mechanism"/>
    <property type="evidence" value="ECO:0007669"/>
    <property type="project" value="InterPro"/>
</dbReference>
<evidence type="ECO:0000313" key="4">
    <source>
        <dbReference type="EMBL" id="HIX77251.1"/>
    </source>
</evidence>
<evidence type="ECO:0000313" key="5">
    <source>
        <dbReference type="Proteomes" id="UP000886890"/>
    </source>
</evidence>
<accession>A0A9D1XDS1</accession>
<dbReference type="Proteomes" id="UP000886890">
    <property type="component" value="Unassembled WGS sequence"/>
</dbReference>
<reference evidence="4" key="2">
    <citation type="submission" date="2021-04" db="EMBL/GenBank/DDBJ databases">
        <authorList>
            <person name="Gilroy R."/>
        </authorList>
    </citation>
    <scope>NUCLEOTIDE SEQUENCE</scope>
    <source>
        <strain evidence="4">CHK183-1962</strain>
    </source>
</reference>
<dbReference type="SUPFAM" id="SSF159468">
    <property type="entry name" value="AtpF-like"/>
    <property type="match status" value="1"/>
</dbReference>
<reference evidence="4" key="1">
    <citation type="journal article" date="2021" name="PeerJ">
        <title>Extensive microbial diversity within the chicken gut microbiome revealed by metagenomics and culture.</title>
        <authorList>
            <person name="Gilroy R."/>
            <person name="Ravi A."/>
            <person name="Getino M."/>
            <person name="Pursley I."/>
            <person name="Horton D.L."/>
            <person name="Alikhan N.F."/>
            <person name="Baker D."/>
            <person name="Gharbi K."/>
            <person name="Hall N."/>
            <person name="Watson M."/>
            <person name="Adriaenssens E.M."/>
            <person name="Foster-Nyarko E."/>
            <person name="Jarju S."/>
            <person name="Secka A."/>
            <person name="Antonio M."/>
            <person name="Oren A."/>
            <person name="Chaudhuri R.R."/>
            <person name="La Ragione R."/>
            <person name="Hildebrand F."/>
            <person name="Pallen M.J."/>
        </authorList>
    </citation>
    <scope>NUCLEOTIDE SEQUENCE</scope>
    <source>
        <strain evidence="4">CHK183-1962</strain>
    </source>
</reference>
<comment type="caution">
    <text evidence="4">The sequence shown here is derived from an EMBL/GenBank/DDBJ whole genome shotgun (WGS) entry which is preliminary data.</text>
</comment>
<dbReference type="AlphaFoldDB" id="A0A9D1XDS1"/>
<gene>
    <name evidence="4" type="ORF">H9734_06625</name>
</gene>
<dbReference type="Pfam" id="PF01990">
    <property type="entry name" value="ATP-synt_F"/>
    <property type="match status" value="1"/>
</dbReference>
<evidence type="ECO:0000256" key="1">
    <source>
        <dbReference type="ARBA" id="ARBA00010148"/>
    </source>
</evidence>